<dbReference type="InterPro" id="IPR023631">
    <property type="entry name" value="Amidase_dom"/>
</dbReference>
<dbReference type="PROSITE" id="PS00571">
    <property type="entry name" value="AMIDASES"/>
    <property type="match status" value="1"/>
</dbReference>
<name>A0ABV6RZW7_9GAMM</name>
<comment type="caution">
    <text evidence="2">The sequence shown here is derived from an EMBL/GenBank/DDBJ whole genome shotgun (WGS) entry which is preliminary data.</text>
</comment>
<dbReference type="Pfam" id="PF01425">
    <property type="entry name" value="Amidase"/>
    <property type="match status" value="1"/>
</dbReference>
<dbReference type="PANTHER" id="PTHR46310:SF7">
    <property type="entry name" value="AMIDASE 1"/>
    <property type="match status" value="1"/>
</dbReference>
<dbReference type="Pfam" id="PF11533">
    <property type="entry name" value="AtzH-like"/>
    <property type="match status" value="1"/>
</dbReference>
<organism evidence="2 3">
    <name type="scientific">Lysobacter korlensis</name>
    <dbReference type="NCBI Taxonomy" id="553636"/>
    <lineage>
        <taxon>Bacteria</taxon>
        <taxon>Pseudomonadati</taxon>
        <taxon>Pseudomonadota</taxon>
        <taxon>Gammaproteobacteria</taxon>
        <taxon>Lysobacterales</taxon>
        <taxon>Lysobacteraceae</taxon>
        <taxon>Lysobacter</taxon>
    </lineage>
</organism>
<reference evidence="2 3" key="1">
    <citation type="submission" date="2024-09" db="EMBL/GenBank/DDBJ databases">
        <authorList>
            <person name="Sun Q."/>
            <person name="Mori K."/>
        </authorList>
    </citation>
    <scope>NUCLEOTIDE SEQUENCE [LARGE SCALE GENOMIC DNA]</scope>
    <source>
        <strain evidence="2 3">KCTC 23076</strain>
    </source>
</reference>
<accession>A0ABV6RZW7</accession>
<evidence type="ECO:0000313" key="2">
    <source>
        <dbReference type="EMBL" id="MFC0682520.1"/>
    </source>
</evidence>
<evidence type="ECO:0000259" key="1">
    <source>
        <dbReference type="Pfam" id="PF01425"/>
    </source>
</evidence>
<protein>
    <submittedName>
        <fullName evidence="2">AtzH-like domain-containing protein</fullName>
    </submittedName>
</protein>
<dbReference type="InterPro" id="IPR032710">
    <property type="entry name" value="NTF2-like_dom_sf"/>
</dbReference>
<dbReference type="SUPFAM" id="SSF54427">
    <property type="entry name" value="NTF2-like"/>
    <property type="match status" value="1"/>
</dbReference>
<dbReference type="Gene3D" id="3.10.450.50">
    <property type="match status" value="1"/>
</dbReference>
<dbReference type="InterPro" id="IPR024507">
    <property type="entry name" value="AtzH-like"/>
</dbReference>
<dbReference type="Proteomes" id="UP001589896">
    <property type="component" value="Unassembled WGS sequence"/>
</dbReference>
<dbReference type="InterPro" id="IPR020556">
    <property type="entry name" value="Amidase_CS"/>
</dbReference>
<sequence length="536" mass="56254">MAGIRSGPVIGDRVPARLPAGETAPEGLIESFWASERALLDDDADELDRLIQQGEWTLRADAAGVVTGSDRVHAFRTRRGSAPRRRIEVLHVRPVDDDAALVLAVTRTPHGGRGVETQLWRRSGGAWAVAVAHIAPPPAAADQAVWRLVGTPLVPATGAGPLHRATVAVKDLFEIEGERVGAGVREYLAESPRAASTAPAVRALLDAGASVLGIAQTDQFAYSITGANPQYGIPPNPAVPGGLPGGSSSGPAAAVALGQAAIGLGTDTGGSLRVPASYQGLWGLRTTHGAVSREGLVPLAPRFDAVGWVTRDRATLDAAARASLDPERQVPLARRFARAPALDGLAEPTLRMMFRNAVAHLDAREVDLGPIDRLFELFRTVQAAEAWRSHGWWVRKHPGVLARDVAERFEWAATIDAEAERDARDGLEAAASDLRRRLAGRVLLLPSASSTAPQTTASRAEIERIRAATMRLACVAGIAGLPALSIPAFSVPLGGGVSAPAGLSLVGPRFTDLALLRIGAALVDQLPRTEADELTG</sequence>
<dbReference type="PANTHER" id="PTHR46310">
    <property type="entry name" value="AMIDASE 1"/>
    <property type="match status" value="1"/>
</dbReference>
<proteinExistence type="predicted"/>
<keyword evidence="3" id="KW-1185">Reference proteome</keyword>
<dbReference type="RefSeq" id="WP_386676611.1">
    <property type="nucleotide sequence ID" value="NZ_JBHLTG010000014.1"/>
</dbReference>
<dbReference type="Gene3D" id="3.90.1300.10">
    <property type="entry name" value="Amidase signature (AS) domain"/>
    <property type="match status" value="1"/>
</dbReference>
<dbReference type="SUPFAM" id="SSF75304">
    <property type="entry name" value="Amidase signature (AS) enzymes"/>
    <property type="match status" value="1"/>
</dbReference>
<feature type="domain" description="Amidase" evidence="1">
    <location>
        <begin position="159"/>
        <end position="320"/>
    </location>
</feature>
<dbReference type="EMBL" id="JBHLTG010000014">
    <property type="protein sequence ID" value="MFC0682520.1"/>
    <property type="molecule type" value="Genomic_DNA"/>
</dbReference>
<dbReference type="InterPro" id="IPR036928">
    <property type="entry name" value="AS_sf"/>
</dbReference>
<evidence type="ECO:0000313" key="3">
    <source>
        <dbReference type="Proteomes" id="UP001589896"/>
    </source>
</evidence>
<gene>
    <name evidence="2" type="ORF">ACFFGH_32215</name>
</gene>